<reference evidence="3" key="1">
    <citation type="journal article" date="2014" name="Int. J. Syst. Evol. Microbiol.">
        <title>Complete genome sequence of Corynebacterium casei LMG S-19264T (=DSM 44701T), isolated from a smear-ripened cheese.</title>
        <authorList>
            <consortium name="US DOE Joint Genome Institute (JGI-PGF)"/>
            <person name="Walter F."/>
            <person name="Albersmeier A."/>
            <person name="Kalinowski J."/>
            <person name="Ruckert C."/>
        </authorList>
    </citation>
    <scope>NUCLEOTIDE SEQUENCE</scope>
    <source>
        <strain evidence="3">JCM 4122</strain>
    </source>
</reference>
<dbReference type="Proteomes" id="UP000632849">
    <property type="component" value="Unassembled WGS sequence"/>
</dbReference>
<keyword evidence="1" id="KW-0732">Signal</keyword>
<protein>
    <recommendedName>
        <fullName evidence="2">AMIN-like domain-containing protein</fullName>
    </recommendedName>
</protein>
<dbReference type="InterPro" id="IPR056303">
    <property type="entry name" value="AMIN-like"/>
</dbReference>
<gene>
    <name evidence="3" type="ORF">GCM10017667_39340</name>
</gene>
<accession>A0A919BR41</accession>
<feature type="signal peptide" evidence="1">
    <location>
        <begin position="1"/>
        <end position="31"/>
    </location>
</feature>
<sequence>MSRSLRTWARVAMPLAAAAVASVLTLPTATAATPAETAATAVTCYDSPCITGIRAATHTDYDRLVFDLTAPTRIFGTETNTTGAYTPMSGLTEYVTVKGTSYLFITMEPAHLASGVEWSKSFGLPTIKGVQLTNFHAARAQFGLSLGPSTRYNVFHLTQPDRVVVDVYR</sequence>
<reference evidence="3" key="2">
    <citation type="submission" date="2020-09" db="EMBL/GenBank/DDBJ databases">
        <authorList>
            <person name="Sun Q."/>
            <person name="Ohkuma M."/>
        </authorList>
    </citation>
    <scope>NUCLEOTIDE SEQUENCE</scope>
    <source>
        <strain evidence="3">JCM 4122</strain>
    </source>
</reference>
<evidence type="ECO:0000313" key="3">
    <source>
        <dbReference type="EMBL" id="GHG04867.1"/>
    </source>
</evidence>
<comment type="caution">
    <text evidence="3">The sequence shown here is derived from an EMBL/GenBank/DDBJ whole genome shotgun (WGS) entry which is preliminary data.</text>
</comment>
<dbReference type="EMBL" id="BNBE01000002">
    <property type="protein sequence ID" value="GHG04867.1"/>
    <property type="molecule type" value="Genomic_DNA"/>
</dbReference>
<keyword evidence="4" id="KW-1185">Reference proteome</keyword>
<evidence type="ECO:0000313" key="4">
    <source>
        <dbReference type="Proteomes" id="UP000632849"/>
    </source>
</evidence>
<evidence type="ECO:0000259" key="2">
    <source>
        <dbReference type="Pfam" id="PF24837"/>
    </source>
</evidence>
<feature type="chain" id="PRO_5037931057" description="AMIN-like domain-containing protein" evidence="1">
    <location>
        <begin position="32"/>
        <end position="169"/>
    </location>
</feature>
<organism evidence="3 4">
    <name type="scientific">Streptomyces filamentosus</name>
    <name type="common">Streptomyces roseosporus</name>
    <dbReference type="NCBI Taxonomy" id="67294"/>
    <lineage>
        <taxon>Bacteria</taxon>
        <taxon>Bacillati</taxon>
        <taxon>Actinomycetota</taxon>
        <taxon>Actinomycetes</taxon>
        <taxon>Kitasatosporales</taxon>
        <taxon>Streptomycetaceae</taxon>
        <taxon>Streptomyces</taxon>
    </lineage>
</organism>
<dbReference type="Pfam" id="PF24837">
    <property type="entry name" value="AMIN-like"/>
    <property type="match status" value="1"/>
</dbReference>
<feature type="domain" description="AMIN-like" evidence="2">
    <location>
        <begin position="50"/>
        <end position="168"/>
    </location>
</feature>
<dbReference type="RefSeq" id="WP_190042394.1">
    <property type="nucleotide sequence ID" value="NZ_BNBE01000002.1"/>
</dbReference>
<evidence type="ECO:0000256" key="1">
    <source>
        <dbReference type="SAM" id="SignalP"/>
    </source>
</evidence>
<dbReference type="AlphaFoldDB" id="A0A919BR41"/>
<name>A0A919BR41_STRFL</name>
<proteinExistence type="predicted"/>